<dbReference type="AlphaFoldDB" id="L8G5L6"/>
<keyword evidence="3" id="KW-1185">Reference proteome</keyword>
<protein>
    <submittedName>
        <fullName evidence="2">Uncharacterized protein</fullName>
    </submittedName>
</protein>
<dbReference type="HOGENOM" id="CLU_3033411_0_0_1"/>
<feature type="region of interest" description="Disordered" evidence="1">
    <location>
        <begin position="36"/>
        <end position="55"/>
    </location>
</feature>
<name>L8G5L6_PSED2</name>
<reference evidence="3" key="1">
    <citation type="submission" date="2010-09" db="EMBL/GenBank/DDBJ databases">
        <title>The genome sequence of Geomyces destructans 20631-21.</title>
        <authorList>
            <consortium name="The Broad Institute Genome Sequencing Platform"/>
            <person name="Cuomo C.A."/>
            <person name="Blehert D.S."/>
            <person name="Lorch J.M."/>
            <person name="Young S.K."/>
            <person name="Zeng Q."/>
            <person name="Gargeya S."/>
            <person name="Fitzgerald M."/>
            <person name="Haas B."/>
            <person name="Abouelleil A."/>
            <person name="Alvarado L."/>
            <person name="Arachchi H.M."/>
            <person name="Berlin A."/>
            <person name="Brown A."/>
            <person name="Chapman S.B."/>
            <person name="Chen Z."/>
            <person name="Dunbar C."/>
            <person name="Freedman E."/>
            <person name="Gearin G."/>
            <person name="Gellesch M."/>
            <person name="Goldberg J."/>
            <person name="Griggs A."/>
            <person name="Gujja S."/>
            <person name="Heiman D."/>
            <person name="Howarth C."/>
            <person name="Larson L."/>
            <person name="Lui A."/>
            <person name="MacDonald P.J.P."/>
            <person name="Montmayeur A."/>
            <person name="Murphy C."/>
            <person name="Neiman D."/>
            <person name="Pearson M."/>
            <person name="Priest M."/>
            <person name="Roberts A."/>
            <person name="Saif S."/>
            <person name="Shea T."/>
            <person name="Shenoy N."/>
            <person name="Sisk P."/>
            <person name="Stolte C."/>
            <person name="Sykes S."/>
            <person name="Wortman J."/>
            <person name="Nusbaum C."/>
            <person name="Birren B."/>
        </authorList>
    </citation>
    <scope>NUCLEOTIDE SEQUENCE [LARGE SCALE GENOMIC DNA]</scope>
    <source>
        <strain evidence="3">ATCC MYA-4855 / 20631-21</strain>
    </source>
</reference>
<dbReference type="VEuPathDB" id="FungiDB:GMDG_03245"/>
<evidence type="ECO:0000256" key="1">
    <source>
        <dbReference type="SAM" id="MobiDB-lite"/>
    </source>
</evidence>
<gene>
    <name evidence="2" type="ORF">GMDG_03245</name>
</gene>
<dbReference type="EMBL" id="GL573219">
    <property type="protein sequence ID" value="ELR08550.1"/>
    <property type="molecule type" value="Genomic_DNA"/>
</dbReference>
<evidence type="ECO:0000313" key="2">
    <source>
        <dbReference type="EMBL" id="ELR08550.1"/>
    </source>
</evidence>
<proteinExistence type="predicted"/>
<organism evidence="2 3">
    <name type="scientific">Pseudogymnoascus destructans (strain ATCC MYA-4855 / 20631-21)</name>
    <name type="common">Bat white-nose syndrome fungus</name>
    <name type="synonym">Geomyces destructans</name>
    <dbReference type="NCBI Taxonomy" id="658429"/>
    <lineage>
        <taxon>Eukaryota</taxon>
        <taxon>Fungi</taxon>
        <taxon>Dikarya</taxon>
        <taxon>Ascomycota</taxon>
        <taxon>Pezizomycotina</taxon>
        <taxon>Leotiomycetes</taxon>
        <taxon>Thelebolales</taxon>
        <taxon>Thelebolaceae</taxon>
        <taxon>Pseudogymnoascus</taxon>
    </lineage>
</organism>
<evidence type="ECO:0000313" key="3">
    <source>
        <dbReference type="Proteomes" id="UP000011064"/>
    </source>
</evidence>
<dbReference type="InParanoid" id="L8G5L6"/>
<sequence>MDLSNFLNPVEEAIQEVEGGLDEDTIIQEAMAPYIQVSDAQDDDDEESQHPHMRV</sequence>
<accession>L8G5L6</accession>
<dbReference type="Proteomes" id="UP000011064">
    <property type="component" value="Unassembled WGS sequence"/>
</dbReference>